<feature type="domain" description="FAD-binding PCMH-type" evidence="5">
    <location>
        <begin position="21"/>
        <end position="191"/>
    </location>
</feature>
<dbReference type="InterPro" id="IPR016166">
    <property type="entry name" value="FAD-bd_PCMH"/>
</dbReference>
<evidence type="ECO:0000313" key="7">
    <source>
        <dbReference type="Proteomes" id="UP000282323"/>
    </source>
</evidence>
<dbReference type="Gene3D" id="3.30.43.10">
    <property type="entry name" value="Uridine Diphospho-n-acetylenolpyruvylglucosamine Reductase, domain 2"/>
    <property type="match status" value="1"/>
</dbReference>
<keyword evidence="3" id="KW-0560">Oxidoreductase</keyword>
<dbReference type="OrthoDB" id="196777at2157"/>
<dbReference type="InterPro" id="IPR010031">
    <property type="entry name" value="FAD_lactone_oxidase-like"/>
</dbReference>
<evidence type="ECO:0000256" key="1">
    <source>
        <dbReference type="ARBA" id="ARBA00022630"/>
    </source>
</evidence>
<dbReference type="InterPro" id="IPR016169">
    <property type="entry name" value="FAD-bd_PCMH_sub2"/>
</dbReference>
<feature type="region of interest" description="Disordered" evidence="4">
    <location>
        <begin position="1"/>
        <end position="26"/>
    </location>
</feature>
<reference evidence="6 7" key="1">
    <citation type="submission" date="2018-10" db="EMBL/GenBank/DDBJ databases">
        <title>Natrarchaeobius chitinivorans gen. nov., sp. nov., and Natrarchaeobius haloalkaliphilus sp. nov., alkaliphilic, chitin-utilizing haloarchaea from hypersaline alkaline lakes.</title>
        <authorList>
            <person name="Sorokin D.Y."/>
            <person name="Elcheninov A.G."/>
            <person name="Kostrikina N.A."/>
            <person name="Bale N.J."/>
            <person name="Sinninghe Damste J.S."/>
            <person name="Khijniak T.V."/>
            <person name="Kublanov I.V."/>
            <person name="Toshchakov S.V."/>
        </authorList>
    </citation>
    <scope>NUCLEOTIDE SEQUENCE [LARGE SCALE GENOMIC DNA]</scope>
    <source>
        <strain evidence="6 7">AArcht4T</strain>
    </source>
</reference>
<dbReference type="SUPFAM" id="SSF55103">
    <property type="entry name" value="FAD-linked oxidases, C-terminal domain"/>
    <property type="match status" value="1"/>
</dbReference>
<protein>
    <submittedName>
        <fullName evidence="6">FAD-binding protein</fullName>
    </submittedName>
</protein>
<dbReference type="InterPro" id="IPR016171">
    <property type="entry name" value="Vanillyl_alc_oxidase_C-sub2"/>
</dbReference>
<dbReference type="Pfam" id="PF01565">
    <property type="entry name" value="FAD_binding_4"/>
    <property type="match status" value="1"/>
</dbReference>
<dbReference type="GO" id="GO:0003885">
    <property type="term" value="F:D-arabinono-1,4-lactone oxidase activity"/>
    <property type="evidence" value="ECO:0007669"/>
    <property type="project" value="InterPro"/>
</dbReference>
<gene>
    <name evidence="6" type="ORF">EA473_03145</name>
</gene>
<proteinExistence type="predicted"/>
<dbReference type="PIRSF" id="PIRSF000136">
    <property type="entry name" value="LGO_GLO"/>
    <property type="match status" value="1"/>
</dbReference>
<dbReference type="InterPro" id="IPR006094">
    <property type="entry name" value="Oxid_FAD_bind_N"/>
</dbReference>
<dbReference type="Gene3D" id="3.30.465.10">
    <property type="match status" value="1"/>
</dbReference>
<feature type="compositionally biased region" description="Acidic residues" evidence="4">
    <location>
        <begin position="1"/>
        <end position="12"/>
    </location>
</feature>
<dbReference type="InterPro" id="IPR007173">
    <property type="entry name" value="ALO_C"/>
</dbReference>
<dbReference type="AlphaFoldDB" id="A0A3N6M1A1"/>
<evidence type="ECO:0000256" key="2">
    <source>
        <dbReference type="ARBA" id="ARBA00022827"/>
    </source>
</evidence>
<keyword evidence="2" id="KW-0274">FAD</keyword>
<accession>A0A3N6M1A1</accession>
<dbReference type="PANTHER" id="PTHR43762">
    <property type="entry name" value="L-GULONOLACTONE OXIDASE"/>
    <property type="match status" value="1"/>
</dbReference>
<dbReference type="SUPFAM" id="SSF56176">
    <property type="entry name" value="FAD-binding/transporter-associated domain-like"/>
    <property type="match status" value="1"/>
</dbReference>
<keyword evidence="7" id="KW-1185">Reference proteome</keyword>
<evidence type="ECO:0000256" key="3">
    <source>
        <dbReference type="ARBA" id="ARBA00023002"/>
    </source>
</evidence>
<dbReference type="Pfam" id="PF04030">
    <property type="entry name" value="ALO"/>
    <property type="match status" value="1"/>
</dbReference>
<evidence type="ECO:0000313" key="6">
    <source>
        <dbReference type="EMBL" id="RQG97088.1"/>
    </source>
</evidence>
<comment type="caution">
    <text evidence="6">The sequence shown here is derived from an EMBL/GenBank/DDBJ whole genome shotgun (WGS) entry which is preliminary data.</text>
</comment>
<dbReference type="InterPro" id="IPR036318">
    <property type="entry name" value="FAD-bd_PCMH-like_sf"/>
</dbReference>
<dbReference type="InterPro" id="IPR016167">
    <property type="entry name" value="FAD-bd_PCMH_sub1"/>
</dbReference>
<evidence type="ECO:0000256" key="4">
    <source>
        <dbReference type="SAM" id="MobiDB-lite"/>
    </source>
</evidence>
<name>A0A3N6M1A1_NATCH</name>
<dbReference type="EMBL" id="REGA01000002">
    <property type="protein sequence ID" value="RQG97088.1"/>
    <property type="molecule type" value="Genomic_DNA"/>
</dbReference>
<dbReference type="InterPro" id="IPR016164">
    <property type="entry name" value="FAD-linked_Oxase-like_C"/>
</dbReference>
<dbReference type="RefSeq" id="WP_124194209.1">
    <property type="nucleotide sequence ID" value="NZ_REGA01000002.1"/>
</dbReference>
<dbReference type="Gene3D" id="1.10.45.10">
    <property type="entry name" value="Vanillyl-alcohol Oxidase, Chain A, domain 4"/>
    <property type="match status" value="1"/>
</dbReference>
<dbReference type="GO" id="GO:0071949">
    <property type="term" value="F:FAD binding"/>
    <property type="evidence" value="ECO:0007669"/>
    <property type="project" value="InterPro"/>
</dbReference>
<keyword evidence="1" id="KW-0285">Flavoprotein</keyword>
<sequence>MSQEQLDEESPEEWTNWSGGISFEPDRVVKPERESELQSVVRHCAETGETVRVAGAGHSWTPVVETDGVVVSLENMTGVVSHDSEANEATIRGGTTLGEAGIELHERNLAMENLGDVTMQTVAGACGTGTHGTGAGFENLAGSLVGGRMVTGTGEIREFDAEDDPELLDAVRVSLGTLGIFTEIRLDLLRTYKLRRREYCARFEDFWDHLDDLIEENRNFDFYWYPRSDEVKLRLLNAPGGGTDDSELEYATLVEDETGWSHQVIPAHNEIGRKFEEMEYAVPREVAKECVLRARDRIRDRWRSDVGWRVLVRTVGADDSYLSTEYERETMTISCIQNAELEYWEYFEDMEPLFREYDGRPHWGKRHSLRAPELEELYPEWDRFQSFRRELDPEGVFTTDYVVELLGEVPNGGTAADAGKTEGEES</sequence>
<dbReference type="Gene3D" id="3.30.70.2520">
    <property type="match status" value="1"/>
</dbReference>
<evidence type="ECO:0000259" key="5">
    <source>
        <dbReference type="PROSITE" id="PS51387"/>
    </source>
</evidence>
<dbReference type="Proteomes" id="UP000282323">
    <property type="component" value="Unassembled WGS sequence"/>
</dbReference>
<dbReference type="PROSITE" id="PS51387">
    <property type="entry name" value="FAD_PCMH"/>
    <property type="match status" value="1"/>
</dbReference>
<dbReference type="GO" id="GO:0016020">
    <property type="term" value="C:membrane"/>
    <property type="evidence" value="ECO:0007669"/>
    <property type="project" value="InterPro"/>
</dbReference>
<dbReference type="PANTHER" id="PTHR43762:SF1">
    <property type="entry name" value="D-ARABINONO-1,4-LACTONE OXIDASE"/>
    <property type="match status" value="1"/>
</dbReference>
<organism evidence="6 7">
    <name type="scientific">Natrarchaeobius chitinivorans</name>
    <dbReference type="NCBI Taxonomy" id="1679083"/>
    <lineage>
        <taxon>Archaea</taxon>
        <taxon>Methanobacteriati</taxon>
        <taxon>Methanobacteriota</taxon>
        <taxon>Stenosarchaea group</taxon>
        <taxon>Halobacteria</taxon>
        <taxon>Halobacteriales</taxon>
        <taxon>Natrialbaceae</taxon>
        <taxon>Natrarchaeobius</taxon>
    </lineage>
</organism>